<name>Q4RL34_TETNG</name>
<dbReference type="PANTHER" id="PTHR16798:SF0">
    <property type="entry name" value="FANCONI ANEMIA GROUP C PROTEIN"/>
    <property type="match status" value="1"/>
</dbReference>
<evidence type="ECO:0000313" key="1">
    <source>
        <dbReference type="EMBL" id="CAG10898.1"/>
    </source>
</evidence>
<sequence length="230" mass="26203">RFFPSNRMFQLQPQPQTEDTADPLLTVQEMQFWLDKAVAWGQAETVETQRDTCQHLSRLKDFIQQLLTHINSMLPAEACCSGVCGVCSRSTQAVPWKEKQTNGYGLEESVLTLLESVLTNKESSPQKLEQLLEQTLLPKACAQHCSMFLVVNDIFRGPHGVFEAWFLLVQCVHWVQAAAQLLVTLESRDCGPLLWLVTFYHHPTNRGHHRALQLVRGNHFFFSFLPGILV</sequence>
<feature type="non-terminal residue" evidence="1">
    <location>
        <position position="230"/>
    </location>
</feature>
<dbReference type="EMBL" id="CAAE01015023">
    <property type="protein sequence ID" value="CAG10898.1"/>
    <property type="molecule type" value="Genomic_DNA"/>
</dbReference>
<dbReference type="GO" id="GO:0006289">
    <property type="term" value="P:nucleotide-excision repair"/>
    <property type="evidence" value="ECO:0007669"/>
    <property type="project" value="TreeGrafter"/>
</dbReference>
<accession>Q4RL34</accession>
<dbReference type="GO" id="GO:0043240">
    <property type="term" value="C:Fanconi anaemia nuclear complex"/>
    <property type="evidence" value="ECO:0007669"/>
    <property type="project" value="InterPro"/>
</dbReference>
<dbReference type="GO" id="GO:0034599">
    <property type="term" value="P:cellular response to oxidative stress"/>
    <property type="evidence" value="ECO:0007669"/>
    <property type="project" value="TreeGrafter"/>
</dbReference>
<dbReference type="AlphaFoldDB" id="Q4RL34"/>
<proteinExistence type="predicted"/>
<dbReference type="InterPro" id="IPR000686">
    <property type="entry name" value="FANCC"/>
</dbReference>
<dbReference type="GO" id="GO:0036297">
    <property type="term" value="P:interstrand cross-link repair"/>
    <property type="evidence" value="ECO:0007669"/>
    <property type="project" value="InterPro"/>
</dbReference>
<comment type="caution">
    <text evidence="1">The sequence shown here is derived from an EMBL/GenBank/DDBJ whole genome shotgun (WGS) entry which is preliminary data.</text>
</comment>
<dbReference type="KEGG" id="tng:GSTEN00032665G001"/>
<dbReference type="Pfam" id="PF02106">
    <property type="entry name" value="Fanconi_C"/>
    <property type="match status" value="3"/>
</dbReference>
<gene>
    <name evidence="1" type="ORF">GSTENG00032665001</name>
</gene>
<protein>
    <submittedName>
        <fullName evidence="1">(spotted green pufferfish) hypothetical protein</fullName>
    </submittedName>
</protein>
<dbReference type="OrthoDB" id="10046159at2759"/>
<reference evidence="1" key="2">
    <citation type="submission" date="2004-02" db="EMBL/GenBank/DDBJ databases">
        <authorList>
            <consortium name="Genoscope"/>
            <consortium name="Whitehead Institute Centre for Genome Research"/>
        </authorList>
    </citation>
    <scope>NUCLEOTIDE SEQUENCE</scope>
</reference>
<organism evidence="1">
    <name type="scientific">Tetraodon nigroviridis</name>
    <name type="common">Spotted green pufferfish</name>
    <name type="synonym">Chelonodon nigroviridis</name>
    <dbReference type="NCBI Taxonomy" id="99883"/>
    <lineage>
        <taxon>Eukaryota</taxon>
        <taxon>Metazoa</taxon>
        <taxon>Chordata</taxon>
        <taxon>Craniata</taxon>
        <taxon>Vertebrata</taxon>
        <taxon>Euteleostomi</taxon>
        <taxon>Actinopterygii</taxon>
        <taxon>Neopterygii</taxon>
        <taxon>Teleostei</taxon>
        <taxon>Neoteleostei</taxon>
        <taxon>Acanthomorphata</taxon>
        <taxon>Eupercaria</taxon>
        <taxon>Tetraodontiformes</taxon>
        <taxon>Tetradontoidea</taxon>
        <taxon>Tetraodontidae</taxon>
        <taxon>Tetraodon</taxon>
    </lineage>
</organism>
<reference evidence="1" key="1">
    <citation type="journal article" date="2004" name="Nature">
        <title>Genome duplication in the teleost fish Tetraodon nigroviridis reveals the early vertebrate proto-karyotype.</title>
        <authorList>
            <person name="Jaillon O."/>
            <person name="Aury J.-M."/>
            <person name="Brunet F."/>
            <person name="Petit J.-L."/>
            <person name="Stange-Thomann N."/>
            <person name="Mauceli E."/>
            <person name="Bouneau L."/>
            <person name="Fischer C."/>
            <person name="Ozouf-Costaz C."/>
            <person name="Bernot A."/>
            <person name="Nicaud S."/>
            <person name="Jaffe D."/>
            <person name="Fisher S."/>
            <person name="Lutfalla G."/>
            <person name="Dossat C."/>
            <person name="Segurens B."/>
            <person name="Dasilva C."/>
            <person name="Salanoubat M."/>
            <person name="Levy M."/>
            <person name="Boudet N."/>
            <person name="Castellano S."/>
            <person name="Anthouard V."/>
            <person name="Jubin C."/>
            <person name="Castelli V."/>
            <person name="Katinka M."/>
            <person name="Vacherie B."/>
            <person name="Biemont C."/>
            <person name="Skalli Z."/>
            <person name="Cattolico L."/>
            <person name="Poulain J."/>
            <person name="De Berardinis V."/>
            <person name="Cruaud C."/>
            <person name="Duprat S."/>
            <person name="Brottier P."/>
            <person name="Coutanceau J.-P."/>
            <person name="Gouzy J."/>
            <person name="Parra G."/>
            <person name="Lardier G."/>
            <person name="Chapple C."/>
            <person name="McKernan K.J."/>
            <person name="McEwan P."/>
            <person name="Bosak S."/>
            <person name="Kellis M."/>
            <person name="Volff J.-N."/>
            <person name="Guigo R."/>
            <person name="Zody M.C."/>
            <person name="Mesirov J."/>
            <person name="Lindblad-Toh K."/>
            <person name="Birren B."/>
            <person name="Nusbaum C."/>
            <person name="Kahn D."/>
            <person name="Robinson-Rechavi M."/>
            <person name="Laudet V."/>
            <person name="Schachter V."/>
            <person name="Quetier F."/>
            <person name="Saurin W."/>
            <person name="Scarpelli C."/>
            <person name="Wincker P."/>
            <person name="Lander E.S."/>
            <person name="Weissenbach J."/>
            <person name="Roest Crollius H."/>
        </authorList>
    </citation>
    <scope>NUCLEOTIDE SEQUENCE [LARGE SCALE GENOMIC DNA]</scope>
</reference>
<dbReference type="PANTHER" id="PTHR16798">
    <property type="entry name" value="FANCONI ANEMIA GROUP C PROTEIN FANCC"/>
    <property type="match status" value="1"/>
</dbReference>